<feature type="repeat" description="ANK" evidence="4">
    <location>
        <begin position="194"/>
        <end position="226"/>
    </location>
</feature>
<keyword evidence="1" id="KW-0677">Repeat</keyword>
<accession>A0ABS2Z6B1</accession>
<dbReference type="Proteomes" id="UP001166052">
    <property type="component" value="Unassembled WGS sequence"/>
</dbReference>
<protein>
    <submittedName>
        <fullName evidence="6">SWAHC protein</fullName>
    </submittedName>
</protein>
<dbReference type="PANTHER" id="PTHR14491">
    <property type="entry name" value="SOSONDOWAH, ISOFORM G"/>
    <property type="match status" value="1"/>
</dbReference>
<evidence type="ECO:0000256" key="4">
    <source>
        <dbReference type="PROSITE-ProRule" id="PRU00023"/>
    </source>
</evidence>
<name>A0ABS2Z6B1_POLSE</name>
<dbReference type="PROSITE" id="PS50088">
    <property type="entry name" value="ANK_REPEAT"/>
    <property type="match status" value="2"/>
</dbReference>
<reference evidence="6" key="1">
    <citation type="journal article" date="2021" name="Cell">
        <title>Tracing the genetic footprints of vertebrate landing in non-teleost ray-finned fishes.</title>
        <authorList>
            <person name="Bi X."/>
            <person name="Wang K."/>
            <person name="Yang L."/>
            <person name="Pan H."/>
            <person name="Jiang H."/>
            <person name="Wei Q."/>
            <person name="Fang M."/>
            <person name="Yu H."/>
            <person name="Zhu C."/>
            <person name="Cai Y."/>
            <person name="He Y."/>
            <person name="Gan X."/>
            <person name="Zeng H."/>
            <person name="Yu D."/>
            <person name="Zhu Y."/>
            <person name="Jiang H."/>
            <person name="Qiu Q."/>
            <person name="Yang H."/>
            <person name="Zhang Y.E."/>
            <person name="Wang W."/>
            <person name="Zhu M."/>
            <person name="He S."/>
            <person name="Zhang G."/>
        </authorList>
    </citation>
    <scope>NUCLEOTIDE SEQUENCE</scope>
    <source>
        <strain evidence="6">Bchr_001</strain>
    </source>
</reference>
<evidence type="ECO:0000313" key="7">
    <source>
        <dbReference type="Proteomes" id="UP001166052"/>
    </source>
</evidence>
<dbReference type="InterPro" id="IPR036770">
    <property type="entry name" value="Ankyrin_rpt-contain_sf"/>
</dbReference>
<sequence length="338" mass="37855">MKLVVPGILRSVNATRMKSHDREKMVYAHDPDQGKNVLKKKIKEQHLGITAGGDSRSMLSLALDCESLCTSDEQLTSHPETYNNSMSFWGDTPIITVTEDSVFSDPLEQKKLSLEGEQVSLCQIKVEMKATKDKEMGPEFALKVHHEHEDEVMGTIRSANDALDPLEKEWIYSAACGRLPVLSHLLEQEPNLVHKKTGLHWAAKHGKEDMAILLANAGVDVNTRAGYTALHIAALHGHSHIMKLLIDVYGAKENLRDYSGRLPHHYLKMHELQGDAEFTVSHATERKNKKLPTLFLHRSSGTSKKKWGSAEDLSSTDERAGTSQTLLLPPFRPRKFSR</sequence>
<organism evidence="6 7">
    <name type="scientific">Polypterus senegalus</name>
    <name type="common">Senegal bichir</name>
    <dbReference type="NCBI Taxonomy" id="55291"/>
    <lineage>
        <taxon>Eukaryota</taxon>
        <taxon>Metazoa</taxon>
        <taxon>Chordata</taxon>
        <taxon>Craniata</taxon>
        <taxon>Vertebrata</taxon>
        <taxon>Euteleostomi</taxon>
        <taxon>Actinopterygii</taxon>
        <taxon>Polypteriformes</taxon>
        <taxon>Polypteridae</taxon>
        <taxon>Polypterus</taxon>
    </lineage>
</organism>
<dbReference type="Gene3D" id="1.25.40.20">
    <property type="entry name" value="Ankyrin repeat-containing domain"/>
    <property type="match status" value="1"/>
</dbReference>
<evidence type="ECO:0000256" key="1">
    <source>
        <dbReference type="ARBA" id="ARBA00022737"/>
    </source>
</evidence>
<feature type="non-terminal residue" evidence="6">
    <location>
        <position position="1"/>
    </location>
</feature>
<dbReference type="InterPro" id="IPR002110">
    <property type="entry name" value="Ankyrin_rpt"/>
</dbReference>
<dbReference type="EMBL" id="JAAWVN010027074">
    <property type="protein sequence ID" value="MBN3294575.1"/>
    <property type="molecule type" value="Genomic_DNA"/>
</dbReference>
<dbReference type="Pfam" id="PF12796">
    <property type="entry name" value="Ank_2"/>
    <property type="match status" value="1"/>
</dbReference>
<dbReference type="PANTHER" id="PTHR14491:SF9">
    <property type="entry name" value="ANKYRIN REPEAT DOMAIN-CONTAINING PROTEIN SOWAHB-LIKE"/>
    <property type="match status" value="1"/>
</dbReference>
<feature type="non-terminal residue" evidence="6">
    <location>
        <position position="338"/>
    </location>
</feature>
<proteinExistence type="inferred from homology"/>
<keyword evidence="2 4" id="KW-0040">ANK repeat</keyword>
<evidence type="ECO:0000313" key="6">
    <source>
        <dbReference type="EMBL" id="MBN3294575.1"/>
    </source>
</evidence>
<keyword evidence="7" id="KW-1185">Reference proteome</keyword>
<feature type="repeat" description="ANK" evidence="4">
    <location>
        <begin position="225"/>
        <end position="247"/>
    </location>
</feature>
<evidence type="ECO:0000256" key="2">
    <source>
        <dbReference type="ARBA" id="ARBA00023043"/>
    </source>
</evidence>
<comment type="caution">
    <text evidence="6">The sequence shown here is derived from an EMBL/GenBank/DDBJ whole genome shotgun (WGS) entry which is preliminary data.</text>
</comment>
<dbReference type="SMART" id="SM00248">
    <property type="entry name" value="ANK"/>
    <property type="match status" value="2"/>
</dbReference>
<dbReference type="SUPFAM" id="SSF48403">
    <property type="entry name" value="Ankyrin repeat"/>
    <property type="match status" value="1"/>
</dbReference>
<evidence type="ECO:0000256" key="3">
    <source>
        <dbReference type="ARBA" id="ARBA00038122"/>
    </source>
</evidence>
<dbReference type="PROSITE" id="PS50297">
    <property type="entry name" value="ANK_REP_REGION"/>
    <property type="match status" value="2"/>
</dbReference>
<evidence type="ECO:0000256" key="5">
    <source>
        <dbReference type="SAM" id="MobiDB-lite"/>
    </source>
</evidence>
<comment type="similarity">
    <text evidence="3">Belongs to the SOWAH family.</text>
</comment>
<feature type="region of interest" description="Disordered" evidence="5">
    <location>
        <begin position="301"/>
        <end position="338"/>
    </location>
</feature>
<gene>
    <name evidence="6" type="primary">Sowahc_1</name>
    <name evidence="6" type="ORF">GTO92_0005092</name>
</gene>